<feature type="compositionally biased region" description="Polar residues" evidence="5">
    <location>
        <begin position="771"/>
        <end position="784"/>
    </location>
</feature>
<evidence type="ECO:0000256" key="3">
    <source>
        <dbReference type="PROSITE-ProRule" id="PRU00235"/>
    </source>
</evidence>
<feature type="compositionally biased region" description="Basic and acidic residues" evidence="5">
    <location>
        <begin position="535"/>
        <end position="545"/>
    </location>
</feature>
<feature type="repeat" description="RCC1" evidence="3">
    <location>
        <begin position="190"/>
        <end position="240"/>
    </location>
</feature>
<dbReference type="InterPro" id="IPR051553">
    <property type="entry name" value="Ran_GTPase-activating"/>
</dbReference>
<keyword evidence="8" id="KW-1185">Reference proteome</keyword>
<feature type="repeat" description="RCC1" evidence="3">
    <location>
        <begin position="337"/>
        <end position="392"/>
    </location>
</feature>
<feature type="region of interest" description="Disordered" evidence="5">
    <location>
        <begin position="457"/>
        <end position="555"/>
    </location>
</feature>
<dbReference type="Proteomes" id="UP000039865">
    <property type="component" value="Unassembled WGS sequence"/>
</dbReference>
<protein>
    <recommendedName>
        <fullName evidence="6">RCC1-like domain-containing protein</fullName>
    </recommendedName>
</protein>
<feature type="coiled-coil region" evidence="4">
    <location>
        <begin position="974"/>
        <end position="1008"/>
    </location>
</feature>
<keyword evidence="1" id="KW-0344">Guanine-nucleotide releasing factor</keyword>
<feature type="compositionally biased region" description="Basic and acidic residues" evidence="5">
    <location>
        <begin position="820"/>
        <end position="833"/>
    </location>
</feature>
<feature type="region of interest" description="Disordered" evidence="5">
    <location>
        <begin position="851"/>
        <end position="870"/>
    </location>
</feature>
<dbReference type="PANTHER" id="PTHR45982:SF1">
    <property type="entry name" value="REGULATOR OF CHROMOSOME CONDENSATION"/>
    <property type="match status" value="1"/>
</dbReference>
<dbReference type="InterPro" id="IPR058923">
    <property type="entry name" value="RCC1-like_dom"/>
</dbReference>
<dbReference type="OrthoDB" id="10256179at2759"/>
<feature type="region of interest" description="Disordered" evidence="5">
    <location>
        <begin position="881"/>
        <end position="900"/>
    </location>
</feature>
<dbReference type="PANTHER" id="PTHR45982">
    <property type="entry name" value="REGULATOR OF CHROMOSOME CONDENSATION"/>
    <property type="match status" value="1"/>
</dbReference>
<evidence type="ECO:0000259" key="6">
    <source>
        <dbReference type="Pfam" id="PF25390"/>
    </source>
</evidence>
<feature type="repeat" description="RCC1" evidence="3">
    <location>
        <begin position="17"/>
        <end position="77"/>
    </location>
</feature>
<dbReference type="PROSITE" id="PS50012">
    <property type="entry name" value="RCC1_3"/>
    <property type="match status" value="5"/>
</dbReference>
<dbReference type="PRINTS" id="PR00633">
    <property type="entry name" value="RCCNDNSATION"/>
</dbReference>
<dbReference type="SUPFAM" id="SSF50985">
    <property type="entry name" value="RCC1/BLIP-II"/>
    <property type="match status" value="1"/>
</dbReference>
<evidence type="ECO:0000256" key="2">
    <source>
        <dbReference type="ARBA" id="ARBA00022737"/>
    </source>
</evidence>
<proteinExistence type="predicted"/>
<dbReference type="InterPro" id="IPR000408">
    <property type="entry name" value="Reg_chr_condens"/>
</dbReference>
<gene>
    <name evidence="7" type="primary">Contig15543.g763</name>
    <name evidence="7" type="ORF">STYLEM_7399</name>
</gene>
<evidence type="ECO:0000313" key="7">
    <source>
        <dbReference type="EMBL" id="CDW78422.1"/>
    </source>
</evidence>
<dbReference type="InParanoid" id="A0A078AA41"/>
<feature type="repeat" description="RCC1" evidence="3">
    <location>
        <begin position="78"/>
        <end position="134"/>
    </location>
</feature>
<feature type="compositionally biased region" description="Basic and acidic residues" evidence="5">
    <location>
        <begin position="469"/>
        <end position="482"/>
    </location>
</feature>
<organism evidence="7 8">
    <name type="scientific">Stylonychia lemnae</name>
    <name type="common">Ciliate</name>
    <dbReference type="NCBI Taxonomy" id="5949"/>
    <lineage>
        <taxon>Eukaryota</taxon>
        <taxon>Sar</taxon>
        <taxon>Alveolata</taxon>
        <taxon>Ciliophora</taxon>
        <taxon>Intramacronucleata</taxon>
        <taxon>Spirotrichea</taxon>
        <taxon>Stichotrichia</taxon>
        <taxon>Sporadotrichida</taxon>
        <taxon>Oxytrichidae</taxon>
        <taxon>Stylonychinae</taxon>
        <taxon>Stylonychia</taxon>
    </lineage>
</organism>
<dbReference type="GO" id="GO:0005085">
    <property type="term" value="F:guanyl-nucleotide exchange factor activity"/>
    <property type="evidence" value="ECO:0007669"/>
    <property type="project" value="TreeGrafter"/>
</dbReference>
<feature type="region of interest" description="Disordered" evidence="5">
    <location>
        <begin position="770"/>
        <end position="843"/>
    </location>
</feature>
<feature type="domain" description="RCC1-like" evidence="6">
    <location>
        <begin position="19"/>
        <end position="388"/>
    </location>
</feature>
<dbReference type="InterPro" id="IPR009091">
    <property type="entry name" value="RCC1/BLIP-II"/>
</dbReference>
<feature type="compositionally biased region" description="Polar residues" evidence="5">
    <location>
        <begin position="855"/>
        <end position="868"/>
    </location>
</feature>
<dbReference type="EMBL" id="CCKQ01007082">
    <property type="protein sequence ID" value="CDW78422.1"/>
    <property type="molecule type" value="Genomic_DNA"/>
</dbReference>
<reference evidence="7 8" key="1">
    <citation type="submission" date="2014-06" db="EMBL/GenBank/DDBJ databases">
        <authorList>
            <person name="Swart Estienne"/>
        </authorList>
    </citation>
    <scope>NUCLEOTIDE SEQUENCE [LARGE SCALE GENOMIC DNA]</scope>
    <source>
        <strain evidence="7 8">130c</strain>
    </source>
</reference>
<dbReference type="OMA" id="QKCYDCL"/>
<name>A0A078AA41_STYLE</name>
<dbReference type="Pfam" id="PF25390">
    <property type="entry name" value="WD40_RLD"/>
    <property type="match status" value="1"/>
</dbReference>
<evidence type="ECO:0000313" key="8">
    <source>
        <dbReference type="Proteomes" id="UP000039865"/>
    </source>
</evidence>
<feature type="compositionally biased region" description="Polar residues" evidence="5">
    <location>
        <begin position="834"/>
        <end position="843"/>
    </location>
</feature>
<dbReference type="FunCoup" id="A0A078AA41">
    <property type="interactions" value="300"/>
</dbReference>
<dbReference type="AlphaFoldDB" id="A0A078AA41"/>
<keyword evidence="2" id="KW-0677">Repeat</keyword>
<evidence type="ECO:0000256" key="5">
    <source>
        <dbReference type="SAM" id="MobiDB-lite"/>
    </source>
</evidence>
<keyword evidence="4" id="KW-0175">Coiled coil</keyword>
<accession>A0A078AA41</accession>
<sequence>MDQNQDSQFQQEIAPYTEFFSWGSDQFGQLALANTDEEENQYQQNVPFSEEPKSLSFDIIIKQISCGENHAAFISGDSFVFCVGKNNEGQLGVGDPSLAKSSAPLLVDALPKDENLWTVQVSCGGNHTAAVMSNGDVYSWGQGNYGATGISTTQNTFAPIKINFKQQEQFINIVSASCGKRHTMILDNNGVVFVTGDNSFRQLGIPHKDRVLEYHQIPDFNYKAKMIDAGIDHSMILTSDDKIYGAGNNKYGNLGLGHTYSSDSFLLVHGLQPTMKFKQIQAKRHSAALTEDGRLFVWGMVFRNDQPLLMPQELKSNKGIRQIAVGDKVSSIIDEDYHVYTWGLDNNLGQLGRRDTFEQDENNMPSIIESLQFKQVTQISIGGDFCIALGQDFDEYGQPIQRQSFIQEQPAFQYNEETQPTSYQNYRQEQTATKSQMNNGPYEYNRENQIQKESSFVIPQQQPQPRYNQPRDTDQKPNHREIFQSPPIINNDNSQISSGAGSQRKQQDTYNSNPSLNQRNKDQEKILVQSQGNDQRIHGSSDRNKSQAPIAGTYPAGSNVELYKQLDQLRQENFELKQKQRELITGLNALKIENEQVLNHADDEIKRMGEFVDKFTVQVENSKKLLEDEFDEKIQIERRKNDELKNRFHQEQTLLDQKLDKLQREIEMLKQENQSLQFEKKDQADKYKSTVEQLEQTQQKLKQAEQQIQQLQSVERDKNLSPLGTAKPQYFQEDNYHYGSRTPGGYSTNMRPPILNNDRQAQLLRRGEPTNDASYQQYPSLKNSQYDEQKSASRLNGNHPAGDGNYFNEKKQSYSPFQQKYDDYSDPRNEKQTPNRYGNTLNTMSIYSPMRSRDQPQQQINNLSNPSYNRDENQRFRMQQVEQQPLASHMASQQRYSSIQDVHQTSISPNLNTQPREEPNYLRSEAKYSNQGYQTSLSATNTAPLNAPLHEINDQQLDKEQAKQDTIPDRGTALNDVKNRLMVMQKNKEELEEKLRNYEAKIRQHFNRT</sequence>
<feature type="compositionally biased region" description="Polar residues" evidence="5">
    <location>
        <begin position="487"/>
        <end position="518"/>
    </location>
</feature>
<feature type="region of interest" description="Disordered" evidence="5">
    <location>
        <begin position="713"/>
        <end position="754"/>
    </location>
</feature>
<dbReference type="PROSITE" id="PS00626">
    <property type="entry name" value="RCC1_2"/>
    <property type="match status" value="2"/>
</dbReference>
<dbReference type="Gene3D" id="2.130.10.30">
    <property type="entry name" value="Regulator of chromosome condensation 1/beta-lactamase-inhibitor protein II"/>
    <property type="match status" value="2"/>
</dbReference>
<dbReference type="GO" id="GO:0005737">
    <property type="term" value="C:cytoplasm"/>
    <property type="evidence" value="ECO:0007669"/>
    <property type="project" value="TreeGrafter"/>
</dbReference>
<feature type="repeat" description="RCC1" evidence="3">
    <location>
        <begin position="135"/>
        <end position="189"/>
    </location>
</feature>
<evidence type="ECO:0000256" key="4">
    <source>
        <dbReference type="SAM" id="Coils"/>
    </source>
</evidence>
<evidence type="ECO:0000256" key="1">
    <source>
        <dbReference type="ARBA" id="ARBA00022658"/>
    </source>
</evidence>